<dbReference type="GO" id="GO:0006589">
    <property type="term" value="P:octopamine biosynthetic process"/>
    <property type="evidence" value="ECO:0007669"/>
    <property type="project" value="TreeGrafter"/>
</dbReference>
<dbReference type="PANTHER" id="PTHR10157">
    <property type="entry name" value="DOPAMINE BETA HYDROXYLASE RELATED"/>
    <property type="match status" value="1"/>
</dbReference>
<dbReference type="GO" id="GO:0042420">
    <property type="term" value="P:dopamine catabolic process"/>
    <property type="evidence" value="ECO:0007669"/>
    <property type="project" value="TreeGrafter"/>
</dbReference>
<dbReference type="InterPro" id="IPR045266">
    <property type="entry name" value="DOH_DOMON"/>
</dbReference>
<evidence type="ECO:0000256" key="1">
    <source>
        <dbReference type="SAM" id="SignalP"/>
    </source>
</evidence>
<dbReference type="InterPro" id="IPR000945">
    <property type="entry name" value="DBH-like"/>
</dbReference>
<feature type="domain" description="DOMON" evidence="2">
    <location>
        <begin position="59"/>
        <end position="181"/>
    </location>
</feature>
<dbReference type="GO" id="GO:0030667">
    <property type="term" value="C:secretory granule membrane"/>
    <property type="evidence" value="ECO:0007669"/>
    <property type="project" value="TreeGrafter"/>
</dbReference>
<organism evidence="3">
    <name type="scientific">Dehalogenimonas sp. 4OHTPN</name>
    <dbReference type="NCBI Taxonomy" id="3166643"/>
    <lineage>
        <taxon>Bacteria</taxon>
        <taxon>Bacillati</taxon>
        <taxon>Chloroflexota</taxon>
        <taxon>Dehalococcoidia</taxon>
        <taxon>Dehalococcoidales</taxon>
        <taxon>Dehalococcoidaceae</taxon>
        <taxon>Dehalogenimonas</taxon>
    </lineage>
</organism>
<accession>A0AAU8G968</accession>
<protein>
    <submittedName>
        <fullName evidence="3">DOMON domain-containing protein</fullName>
    </submittedName>
</protein>
<keyword evidence="1" id="KW-0732">Signal</keyword>
<dbReference type="PANTHER" id="PTHR10157:SF23">
    <property type="entry name" value="MOXD1 HOMOLOG 1"/>
    <property type="match status" value="1"/>
</dbReference>
<dbReference type="CDD" id="cd09631">
    <property type="entry name" value="DOMON_DOH"/>
    <property type="match status" value="1"/>
</dbReference>
<feature type="chain" id="PRO_5043526635" evidence="1">
    <location>
        <begin position="20"/>
        <end position="203"/>
    </location>
</feature>
<dbReference type="GO" id="GO:0042421">
    <property type="term" value="P:norepinephrine biosynthetic process"/>
    <property type="evidence" value="ECO:0007669"/>
    <property type="project" value="TreeGrafter"/>
</dbReference>
<dbReference type="EMBL" id="CP159307">
    <property type="protein sequence ID" value="XCH33459.1"/>
    <property type="molecule type" value="Genomic_DNA"/>
</dbReference>
<dbReference type="PROSITE" id="PS50836">
    <property type="entry name" value="DOMON"/>
    <property type="match status" value="1"/>
</dbReference>
<dbReference type="SMART" id="SM00664">
    <property type="entry name" value="DoH"/>
    <property type="match status" value="1"/>
</dbReference>
<dbReference type="Pfam" id="PF03351">
    <property type="entry name" value="DOMON"/>
    <property type="match status" value="1"/>
</dbReference>
<feature type="signal peptide" evidence="1">
    <location>
        <begin position="1"/>
        <end position="19"/>
    </location>
</feature>
<evidence type="ECO:0000259" key="2">
    <source>
        <dbReference type="PROSITE" id="PS50836"/>
    </source>
</evidence>
<sequence length="203" mass="21559">MSKKALGLLSVGAVLLILAAASGCSDNTAATFQSPQGVAWTSDGRVTPGEYENQLVMSEFFTLNWNSDGKYIYVAMQGTSPYSPGYVALGFLPDDWTAEMKKTNSDMIIGFVAGGVAYATDAMSIDKLTPHPADDRNDVEQLSGSVTGNTTIIEFCRKLDTGDAKDQKLEIGLNKIMWAVGFAATDSGAHPAGGRGYAEIQIK</sequence>
<gene>
    <name evidence="3" type="ORF">ABV300_00885</name>
</gene>
<dbReference type="GO" id="GO:0004500">
    <property type="term" value="F:dopamine beta-monooxygenase activity"/>
    <property type="evidence" value="ECO:0007669"/>
    <property type="project" value="InterPro"/>
</dbReference>
<proteinExistence type="predicted"/>
<dbReference type="PROSITE" id="PS51257">
    <property type="entry name" value="PROKAR_LIPOPROTEIN"/>
    <property type="match status" value="1"/>
</dbReference>
<dbReference type="RefSeq" id="WP_353714694.1">
    <property type="nucleotide sequence ID" value="NZ_CP159307.1"/>
</dbReference>
<dbReference type="AlphaFoldDB" id="A0AAU8G968"/>
<name>A0AAU8G968_9CHLR</name>
<reference evidence="3" key="1">
    <citation type="submission" date="2024-06" db="EMBL/GenBank/DDBJ databases">
        <title>A Novel Isolate, Dehalogenimonas sp. Strain 4OHTPN, Dechlorinates Aromatic 4 Hydroxy chlorothalonil by a Novel Reductive Dehalogenase.</title>
        <authorList>
            <person name="Liu G."/>
        </authorList>
    </citation>
    <scope>NUCLEOTIDE SEQUENCE</scope>
    <source>
        <strain evidence="3">4OHTPN</strain>
    </source>
</reference>
<dbReference type="GO" id="GO:0005615">
    <property type="term" value="C:extracellular space"/>
    <property type="evidence" value="ECO:0007669"/>
    <property type="project" value="TreeGrafter"/>
</dbReference>
<evidence type="ECO:0000313" key="3">
    <source>
        <dbReference type="EMBL" id="XCH33459.1"/>
    </source>
</evidence>
<dbReference type="InterPro" id="IPR005018">
    <property type="entry name" value="DOMON_domain"/>
</dbReference>